<keyword evidence="1" id="KW-0690">Ribosome biogenesis</keyword>
<accession>F5YJH2</accession>
<keyword evidence="3" id="KW-0378">Hydrolase</keyword>
<reference evidence="8" key="1">
    <citation type="submission" date="2009-12" db="EMBL/GenBank/DDBJ databases">
        <title>Complete sequence of Treponema primitia strain ZAS-2.</title>
        <authorList>
            <person name="Tetu S.G."/>
            <person name="Matson E."/>
            <person name="Ren Q."/>
            <person name="Seshadri R."/>
            <person name="Elbourne L."/>
            <person name="Hassan K.A."/>
            <person name="Durkin A."/>
            <person name="Radune D."/>
            <person name="Mohamoud Y."/>
            <person name="Shay R."/>
            <person name="Jin S."/>
            <person name="Zhang X."/>
            <person name="Lucey K."/>
            <person name="Ballor N.R."/>
            <person name="Ottesen E."/>
            <person name="Rosenthal R."/>
            <person name="Allen A."/>
            <person name="Leadbetter J.R."/>
            <person name="Paulsen I.T."/>
        </authorList>
    </citation>
    <scope>NUCLEOTIDE SEQUENCE [LARGE SCALE GENOMIC DNA]</scope>
    <source>
        <strain evidence="8">ATCC BAA-887 / DSM 12427 / ZAS-2</strain>
    </source>
</reference>
<evidence type="ECO:0000256" key="6">
    <source>
        <dbReference type="ARBA" id="ARBA00044538"/>
    </source>
</evidence>
<keyword evidence="8" id="KW-1185">Reference proteome</keyword>
<dbReference type="Pfam" id="PF04327">
    <property type="entry name" value="Peptidase_Prp"/>
    <property type="match status" value="1"/>
</dbReference>
<evidence type="ECO:0000256" key="4">
    <source>
        <dbReference type="ARBA" id="ARBA00022807"/>
    </source>
</evidence>
<dbReference type="InterPro" id="IPR007422">
    <property type="entry name" value="Peptidase_Prp"/>
</dbReference>
<dbReference type="STRING" id="545694.TREPR_3449"/>
<dbReference type="InterPro" id="IPR036764">
    <property type="entry name" value="Peptidase_Prp_sf"/>
</dbReference>
<dbReference type="GO" id="GO:0006508">
    <property type="term" value="P:proteolysis"/>
    <property type="evidence" value="ECO:0007669"/>
    <property type="project" value="UniProtKB-KW"/>
</dbReference>
<dbReference type="GO" id="GO:0042254">
    <property type="term" value="P:ribosome biogenesis"/>
    <property type="evidence" value="ECO:0007669"/>
    <property type="project" value="UniProtKB-KW"/>
</dbReference>
<dbReference type="OrthoDB" id="48998at2"/>
<dbReference type="Gene3D" id="3.30.70.1490">
    <property type="entry name" value="Cysteine protease Prp"/>
    <property type="match status" value="1"/>
</dbReference>
<sequence>MIHIGAVLDGTGLLRSCTVKGHAGAGPKGDDIVCAAVSVLTRTALRILSEKEGIMVQGEAPERGLVRMEIDYTGEGREFLSAAGTFLLEGLKSISEEFPEYCTMNVNRQITEE</sequence>
<dbReference type="SUPFAM" id="SSF118010">
    <property type="entry name" value="TM1457-like"/>
    <property type="match status" value="1"/>
</dbReference>
<dbReference type="EMBL" id="CP001843">
    <property type="protein sequence ID" value="AEF86933.1"/>
    <property type="molecule type" value="Genomic_DNA"/>
</dbReference>
<name>F5YJH2_TREPZ</name>
<dbReference type="CDD" id="cd16332">
    <property type="entry name" value="Prp-like"/>
    <property type="match status" value="1"/>
</dbReference>
<evidence type="ECO:0000256" key="2">
    <source>
        <dbReference type="ARBA" id="ARBA00022670"/>
    </source>
</evidence>
<proteinExistence type="inferred from homology"/>
<evidence type="ECO:0000313" key="7">
    <source>
        <dbReference type="EMBL" id="AEF86933.1"/>
    </source>
</evidence>
<dbReference type="eggNOG" id="COG2868">
    <property type="taxonomic scope" value="Bacteria"/>
</dbReference>
<dbReference type="RefSeq" id="WP_015706840.1">
    <property type="nucleotide sequence ID" value="NC_015578.1"/>
</dbReference>
<evidence type="ECO:0000313" key="8">
    <source>
        <dbReference type="Proteomes" id="UP000009223"/>
    </source>
</evidence>
<reference evidence="7 8" key="2">
    <citation type="journal article" date="2011" name="ISME J.">
        <title>RNA-seq reveals cooperative metabolic interactions between two termite-gut spirochete species in co-culture.</title>
        <authorList>
            <person name="Rosenthal A.Z."/>
            <person name="Matson E.G."/>
            <person name="Eldar A."/>
            <person name="Leadbetter J.R."/>
        </authorList>
    </citation>
    <scope>NUCLEOTIDE SEQUENCE [LARGE SCALE GENOMIC DNA]</scope>
    <source>
        <strain evidence="8">ATCC BAA-887 / DSM 12427 / ZAS-2</strain>
    </source>
</reference>
<dbReference type="KEGG" id="tpi:TREPR_3449"/>
<keyword evidence="4" id="KW-0788">Thiol protease</keyword>
<evidence type="ECO:0000256" key="3">
    <source>
        <dbReference type="ARBA" id="ARBA00022801"/>
    </source>
</evidence>
<protein>
    <recommendedName>
        <fullName evidence="6">Ribosomal processing cysteine protease Prp</fullName>
    </recommendedName>
</protein>
<dbReference type="GO" id="GO:0008234">
    <property type="term" value="F:cysteine-type peptidase activity"/>
    <property type="evidence" value="ECO:0007669"/>
    <property type="project" value="UniProtKB-KW"/>
</dbReference>
<dbReference type="Proteomes" id="UP000009223">
    <property type="component" value="Chromosome"/>
</dbReference>
<comment type="similarity">
    <text evidence="5">Belongs to the Prp family.</text>
</comment>
<gene>
    <name evidence="7" type="ordered locus">TREPR_3449</name>
</gene>
<evidence type="ECO:0000256" key="1">
    <source>
        <dbReference type="ARBA" id="ARBA00022517"/>
    </source>
</evidence>
<organism evidence="7 8">
    <name type="scientific">Treponema primitia (strain ATCC BAA-887 / DSM 12427 / ZAS-2)</name>
    <dbReference type="NCBI Taxonomy" id="545694"/>
    <lineage>
        <taxon>Bacteria</taxon>
        <taxon>Pseudomonadati</taxon>
        <taxon>Spirochaetota</taxon>
        <taxon>Spirochaetia</taxon>
        <taxon>Spirochaetales</taxon>
        <taxon>Treponemataceae</taxon>
        <taxon>Treponema</taxon>
    </lineage>
</organism>
<evidence type="ECO:0000256" key="5">
    <source>
        <dbReference type="ARBA" id="ARBA00044503"/>
    </source>
</evidence>
<keyword evidence="2" id="KW-0645">Protease</keyword>
<dbReference type="AlphaFoldDB" id="F5YJH2"/>
<dbReference type="HOGENOM" id="CLU_140910_3_0_12"/>